<organism evidence="3 4">
    <name type="scientific">Thalictrum thalictroides</name>
    <name type="common">Rue-anemone</name>
    <name type="synonym">Anemone thalictroides</name>
    <dbReference type="NCBI Taxonomy" id="46969"/>
    <lineage>
        <taxon>Eukaryota</taxon>
        <taxon>Viridiplantae</taxon>
        <taxon>Streptophyta</taxon>
        <taxon>Embryophyta</taxon>
        <taxon>Tracheophyta</taxon>
        <taxon>Spermatophyta</taxon>
        <taxon>Magnoliopsida</taxon>
        <taxon>Ranunculales</taxon>
        <taxon>Ranunculaceae</taxon>
        <taxon>Thalictroideae</taxon>
        <taxon>Thalictrum</taxon>
    </lineage>
</organism>
<sequence>MTMQLLLVLLLAFTFNHDVVVSHNGSADKIKYEKAATLPIQNHTNPDEVYFFPSMLQYRKEMLLHFPSYLEPVEDEEIHKLCTEVSLDDKVCTSSLMEMTKYSKSKLKEHTSPLQTSIINKKDDTIEQLYTVQDRVEKLETNGGITSSSSPSAFVICHGLTDSIHYCHLTDKTHVYKVPLQGKVDGTIIQAMVACHLDTSKWNPLHLSFYQLKVKPGEATICHFLVKRDYVWVPVSTVMM</sequence>
<dbReference type="EMBL" id="JABWDY010032528">
    <property type="protein sequence ID" value="KAF5184121.1"/>
    <property type="molecule type" value="Genomic_DNA"/>
</dbReference>
<reference evidence="3 4" key="1">
    <citation type="submission" date="2020-06" db="EMBL/GenBank/DDBJ databases">
        <title>Transcriptomic and genomic resources for Thalictrum thalictroides and T. hernandezii: Facilitating candidate gene discovery in an emerging model plant lineage.</title>
        <authorList>
            <person name="Arias T."/>
            <person name="Riano-Pachon D.M."/>
            <person name="Di Stilio V.S."/>
        </authorList>
    </citation>
    <scope>NUCLEOTIDE SEQUENCE [LARGE SCALE GENOMIC DNA]</scope>
    <source>
        <strain evidence="4">cv. WT478/WT964</strain>
        <tissue evidence="3">Leaves</tissue>
    </source>
</reference>
<name>A0A7J6VHA9_THATH</name>
<dbReference type="Proteomes" id="UP000554482">
    <property type="component" value="Unassembled WGS sequence"/>
</dbReference>
<dbReference type="InterPro" id="IPR004873">
    <property type="entry name" value="BURP_dom"/>
</dbReference>
<gene>
    <name evidence="3" type="ORF">FRX31_026292</name>
</gene>
<dbReference type="PANTHER" id="PTHR31236:SF45">
    <property type="entry name" value="BURP DOMAIN-CONTAINING PROTEIN"/>
    <property type="match status" value="1"/>
</dbReference>
<dbReference type="AlphaFoldDB" id="A0A7J6VHA9"/>
<feature type="signal peptide" evidence="1">
    <location>
        <begin position="1"/>
        <end position="22"/>
    </location>
</feature>
<dbReference type="Pfam" id="PF03181">
    <property type="entry name" value="BURP"/>
    <property type="match status" value="1"/>
</dbReference>
<dbReference type="SMART" id="SM01045">
    <property type="entry name" value="BURP"/>
    <property type="match status" value="1"/>
</dbReference>
<evidence type="ECO:0000259" key="2">
    <source>
        <dbReference type="PROSITE" id="PS51277"/>
    </source>
</evidence>
<accession>A0A7J6VHA9</accession>
<dbReference type="InterPro" id="IPR044816">
    <property type="entry name" value="BURP"/>
</dbReference>
<feature type="domain" description="BURP" evidence="2">
    <location>
        <begin position="13"/>
        <end position="235"/>
    </location>
</feature>
<evidence type="ECO:0000313" key="4">
    <source>
        <dbReference type="Proteomes" id="UP000554482"/>
    </source>
</evidence>
<keyword evidence="1" id="KW-0732">Signal</keyword>
<comment type="caution">
    <text evidence="3">The sequence shown here is derived from an EMBL/GenBank/DDBJ whole genome shotgun (WGS) entry which is preliminary data.</text>
</comment>
<keyword evidence="4" id="KW-1185">Reference proteome</keyword>
<protein>
    <submittedName>
        <fullName evidence="3">Burp domain protein rd22</fullName>
    </submittedName>
</protein>
<dbReference type="PANTHER" id="PTHR31236">
    <property type="entry name" value="BURP DOMAIN PROTEIN USPL1-LIKE"/>
    <property type="match status" value="1"/>
</dbReference>
<dbReference type="OrthoDB" id="654134at2759"/>
<evidence type="ECO:0000313" key="3">
    <source>
        <dbReference type="EMBL" id="KAF5184121.1"/>
    </source>
</evidence>
<evidence type="ECO:0000256" key="1">
    <source>
        <dbReference type="SAM" id="SignalP"/>
    </source>
</evidence>
<proteinExistence type="predicted"/>
<dbReference type="PROSITE" id="PS51277">
    <property type="entry name" value="BURP"/>
    <property type="match status" value="1"/>
</dbReference>
<feature type="chain" id="PRO_5029699674" evidence="1">
    <location>
        <begin position="23"/>
        <end position="240"/>
    </location>
</feature>